<organism evidence="1">
    <name type="scientific">Spironucleus salmonicida</name>
    <dbReference type="NCBI Taxonomy" id="348837"/>
    <lineage>
        <taxon>Eukaryota</taxon>
        <taxon>Metamonada</taxon>
        <taxon>Diplomonadida</taxon>
        <taxon>Hexamitidae</taxon>
        <taxon>Hexamitinae</taxon>
        <taxon>Spironucleus</taxon>
    </lineage>
</organism>
<dbReference type="EMBL" id="KI546043">
    <property type="protein sequence ID" value="EST47328.1"/>
    <property type="molecule type" value="Genomic_DNA"/>
</dbReference>
<sequence>MPYFLNNQICAHSANVKITRRRYLHRPVPSLQTNQKITKSESCAKPALLSLHAPDHFTASLTPAASAKTVNFASGTPLEPRAFLKHRTQMHTCNIGFERPSDRNCAANRGMLQKTVRQCTLKMAYKRDTPAAASQDVKNSDQNLFMRKLKGERAQIVRV</sequence>
<name>V6LSU6_9EUKA</name>
<proteinExistence type="predicted"/>
<protein>
    <submittedName>
        <fullName evidence="1">Uncharacterized protein</fullName>
    </submittedName>
</protein>
<evidence type="ECO:0000313" key="1">
    <source>
        <dbReference type="EMBL" id="EST47328.1"/>
    </source>
</evidence>
<accession>V6LSU6</accession>
<gene>
    <name evidence="1" type="ORF">SS50377_12596</name>
</gene>
<reference evidence="1" key="1">
    <citation type="journal article" date="2014" name="PLoS Genet.">
        <title>The Genome of Spironucleus salmonicida Highlights a Fish Pathogen Adapted to Fluctuating Environments.</title>
        <authorList>
            <person name="Xu F."/>
            <person name="Jerlstrom-Hultqvist J."/>
            <person name="Einarsson E."/>
            <person name="Astvaldsson A."/>
            <person name="Svard S.G."/>
            <person name="Andersson J.O."/>
        </authorList>
    </citation>
    <scope>NUCLEOTIDE SEQUENCE</scope>
</reference>
<dbReference type="AlphaFoldDB" id="V6LSU6"/>